<organism evidence="1">
    <name type="scientific">uncultured spirochete</name>
    <dbReference type="NCBI Taxonomy" id="156406"/>
    <lineage>
        <taxon>Bacteria</taxon>
        <taxon>Pseudomonadati</taxon>
        <taxon>Spirochaetota</taxon>
        <taxon>Spirochaetia</taxon>
        <taxon>Spirochaetales</taxon>
        <taxon>environmental samples</taxon>
    </lineage>
</organism>
<protein>
    <submittedName>
        <fullName evidence="1">Uncharacterized protein</fullName>
    </submittedName>
</protein>
<dbReference type="InterPro" id="IPR038404">
    <property type="entry name" value="TRAP_DctP_sf"/>
</dbReference>
<dbReference type="AlphaFoldDB" id="A0A3P3XHR0"/>
<dbReference type="Gene3D" id="3.40.190.170">
    <property type="entry name" value="Bacterial extracellular solute-binding protein, family 7"/>
    <property type="match status" value="1"/>
</dbReference>
<name>A0A3P3XHR0_9SPIR</name>
<dbReference type="EMBL" id="FWDM01000014">
    <property type="protein sequence ID" value="SLM11993.1"/>
    <property type="molecule type" value="Genomic_DNA"/>
</dbReference>
<proteinExistence type="predicted"/>
<sequence length="97" mass="10260">MVVFFETVGAANVAAAPKPITFKFAIIDDESSSHYRGAKKISLEMAAAIKTQINIEIANSGALSGECDTVEIAMSCVIDITTADNFVLTTGFMCCMS</sequence>
<evidence type="ECO:0000313" key="1">
    <source>
        <dbReference type="EMBL" id="SLM11993.1"/>
    </source>
</evidence>
<accession>A0A3P3XHR0</accession>
<gene>
    <name evidence="1" type="ORF">SPIROBIBN47_210163</name>
</gene>
<reference evidence="1" key="1">
    <citation type="submission" date="2017-02" db="EMBL/GenBank/DDBJ databases">
        <authorList>
            <person name="Regsiter A."/>
            <person name="William W."/>
        </authorList>
    </citation>
    <scope>NUCLEOTIDE SEQUENCE</scope>
    <source>
        <strain evidence="1">Bib</strain>
    </source>
</reference>